<evidence type="ECO:0000256" key="1">
    <source>
        <dbReference type="ARBA" id="ARBA00000085"/>
    </source>
</evidence>
<sequence length="709" mass="75914">MASNESFRNLFFEEAEDLLASLSDDLVRLNAGTSDNEIVHSIFRAVHSIKGSAGAFALDELVGFAHRYETVLDEVRSDRLELTPDLFRVVQRSADHLAVLVEAARTEQCTDRVVTDAALAALDACLGSNAADTAASSTEESDAPEQAPILDAPLFDFPALSLDIGDLMSASPQSYDICFRPHPALYENSHEPAFLISHLAELGTLEAEVDLSALPHWSAPEIVQPALSWNLRLATEAGREAIEEVFEFVDGLCDLTIDAKDDDMPEQNTQDGAASMSMADTTTALLDAAPPLLQADIDMTEAAAASKMPDAPRPTLRVDLDRIERLFNAVGELIINQSMIAQRVDDLQLTHDADMTVHVESYRLLARDIQEAVMAIRAQPVKPLFQRMSRIVREAADGTDKQAQLVMIGEGTEVDKTVIERLADPLTHMIRNSVDHGLETPEMRSANGKDPVGTIWLSAAHRSGSVVITIRDDGAGLDRDKVLGVAVKKGLVPADADLSETEIDNLIFLPGFSTASATSLLSGRGVGLDVVRTAVQSLGGRVNIVSRPGKGTEFTIALPLTLAVLDGMLISVGNISMLVPISAVLETIRPMAGEVQPVGPNEQLLSIRGRFVPVIDLAANLGIARAIDADAPMLLLLVETEARGTCALLVDRVHDQRQVVIKGLESNYGHVPGVSAATVLGDGQIALILDPDAIVEQTHGAGQRAVSPT</sequence>
<dbReference type="InterPro" id="IPR036097">
    <property type="entry name" value="HisK_dim/P_sf"/>
</dbReference>
<evidence type="ECO:0000256" key="6">
    <source>
        <dbReference type="ARBA" id="ARBA00022679"/>
    </source>
</evidence>
<dbReference type="Pfam" id="PF01627">
    <property type="entry name" value="Hpt"/>
    <property type="match status" value="1"/>
</dbReference>
<dbReference type="Gene3D" id="2.30.30.40">
    <property type="entry name" value="SH3 Domains"/>
    <property type="match status" value="1"/>
</dbReference>
<evidence type="ECO:0000256" key="2">
    <source>
        <dbReference type="ARBA" id="ARBA00012438"/>
    </source>
</evidence>
<name>A0ABQ1KT26_9RHOB</name>
<dbReference type="InterPro" id="IPR037006">
    <property type="entry name" value="CheA-like_homodim_sf"/>
</dbReference>
<keyword evidence="8" id="KW-0418">Kinase</keyword>
<dbReference type="Gene3D" id="3.30.565.10">
    <property type="entry name" value="Histidine kinase-like ATPase, C-terminal domain"/>
    <property type="match status" value="1"/>
</dbReference>
<dbReference type="Pfam" id="PF02895">
    <property type="entry name" value="H-kinase_dim"/>
    <property type="match status" value="1"/>
</dbReference>
<dbReference type="Pfam" id="PF01584">
    <property type="entry name" value="CheW"/>
    <property type="match status" value="1"/>
</dbReference>
<dbReference type="SUPFAM" id="SSF55874">
    <property type="entry name" value="ATPase domain of HSP90 chaperone/DNA topoisomerase II/histidine kinase"/>
    <property type="match status" value="1"/>
</dbReference>
<dbReference type="SMART" id="SM00073">
    <property type="entry name" value="HPT"/>
    <property type="match status" value="1"/>
</dbReference>
<dbReference type="CDD" id="cd00731">
    <property type="entry name" value="CheA_reg"/>
    <property type="match status" value="1"/>
</dbReference>
<accession>A0ABQ1KT26</accession>
<dbReference type="InterPro" id="IPR004358">
    <property type="entry name" value="Sig_transdc_His_kin-like_C"/>
</dbReference>
<dbReference type="CDD" id="cd00088">
    <property type="entry name" value="HPT"/>
    <property type="match status" value="1"/>
</dbReference>
<keyword evidence="5 12" id="KW-0597">Phosphoprotein</keyword>
<proteinExistence type="predicted"/>
<evidence type="ECO:0000256" key="8">
    <source>
        <dbReference type="ARBA" id="ARBA00022777"/>
    </source>
</evidence>
<feature type="domain" description="CheW-like" evidence="14">
    <location>
        <begin position="564"/>
        <end position="700"/>
    </location>
</feature>
<dbReference type="SUPFAM" id="SSF50341">
    <property type="entry name" value="CheW-like"/>
    <property type="match status" value="1"/>
</dbReference>
<evidence type="ECO:0000313" key="16">
    <source>
        <dbReference type="EMBL" id="GGC09772.1"/>
    </source>
</evidence>
<gene>
    <name evidence="16" type="primary">cheA1</name>
    <name evidence="16" type="ORF">GCM10011363_28010</name>
</gene>
<dbReference type="CDD" id="cd16916">
    <property type="entry name" value="HATPase_CheA-like"/>
    <property type="match status" value="1"/>
</dbReference>
<evidence type="ECO:0000313" key="17">
    <source>
        <dbReference type="Proteomes" id="UP000645462"/>
    </source>
</evidence>
<dbReference type="Gene3D" id="1.10.287.560">
    <property type="entry name" value="Histidine kinase CheA-like, homodimeric domain"/>
    <property type="match status" value="1"/>
</dbReference>
<evidence type="ECO:0000259" key="13">
    <source>
        <dbReference type="PROSITE" id="PS50109"/>
    </source>
</evidence>
<comment type="catalytic activity">
    <reaction evidence="1">
        <text>ATP + protein L-histidine = ADP + protein N-phospho-L-histidine.</text>
        <dbReference type="EC" id="2.7.13.3"/>
    </reaction>
</comment>
<dbReference type="InterPro" id="IPR051315">
    <property type="entry name" value="Bact_Chemotaxis_CheA"/>
</dbReference>
<comment type="function">
    <text evidence="11">Involved in the transmission of sensory signals from the chemoreceptors to the flagellar motors. CheA is autophosphorylated; it can transfer its phosphate group to either CheB or CheY.</text>
</comment>
<evidence type="ECO:0000256" key="5">
    <source>
        <dbReference type="ARBA" id="ARBA00022553"/>
    </source>
</evidence>
<dbReference type="RefSeq" id="WP_188482679.1">
    <property type="nucleotide sequence ID" value="NZ_BMFC01000007.1"/>
</dbReference>
<dbReference type="InterPro" id="IPR004105">
    <property type="entry name" value="CheA-like_dim"/>
</dbReference>
<dbReference type="Pfam" id="PF02518">
    <property type="entry name" value="HATPase_c"/>
    <property type="match status" value="1"/>
</dbReference>
<keyword evidence="7" id="KW-0547">Nucleotide-binding</keyword>
<comment type="caution">
    <text evidence="16">The sequence shown here is derived from an EMBL/GenBank/DDBJ whole genome shotgun (WGS) entry which is preliminary data.</text>
</comment>
<dbReference type="SMART" id="SM00387">
    <property type="entry name" value="HATPase_c"/>
    <property type="match status" value="1"/>
</dbReference>
<dbReference type="Gene3D" id="1.20.120.160">
    <property type="entry name" value="HPT domain"/>
    <property type="match status" value="1"/>
</dbReference>
<dbReference type="EMBL" id="BMFC01000007">
    <property type="protein sequence ID" value="GGC09772.1"/>
    <property type="molecule type" value="Genomic_DNA"/>
</dbReference>
<evidence type="ECO:0000256" key="9">
    <source>
        <dbReference type="ARBA" id="ARBA00022840"/>
    </source>
</evidence>
<dbReference type="SUPFAM" id="SSF47384">
    <property type="entry name" value="Homodimeric domain of signal transducing histidine kinase"/>
    <property type="match status" value="1"/>
</dbReference>
<keyword evidence="17" id="KW-1185">Reference proteome</keyword>
<feature type="domain" description="HPt" evidence="15">
    <location>
        <begin position="1"/>
        <end position="104"/>
    </location>
</feature>
<dbReference type="SUPFAM" id="SSF47226">
    <property type="entry name" value="Histidine-containing phosphotransfer domain, HPT domain"/>
    <property type="match status" value="1"/>
</dbReference>
<dbReference type="Proteomes" id="UP000645462">
    <property type="component" value="Unassembled WGS sequence"/>
</dbReference>
<dbReference type="PANTHER" id="PTHR43395">
    <property type="entry name" value="SENSOR HISTIDINE KINASE CHEA"/>
    <property type="match status" value="1"/>
</dbReference>
<evidence type="ECO:0000256" key="11">
    <source>
        <dbReference type="ARBA" id="ARBA00035100"/>
    </source>
</evidence>
<evidence type="ECO:0000259" key="15">
    <source>
        <dbReference type="PROSITE" id="PS50894"/>
    </source>
</evidence>
<dbReference type="PRINTS" id="PR00344">
    <property type="entry name" value="BCTRLSENSOR"/>
</dbReference>
<evidence type="ECO:0000259" key="14">
    <source>
        <dbReference type="PROSITE" id="PS50851"/>
    </source>
</evidence>
<dbReference type="SMART" id="SM01231">
    <property type="entry name" value="H-kinase_dim"/>
    <property type="match status" value="1"/>
</dbReference>
<reference evidence="17" key="1">
    <citation type="journal article" date="2019" name="Int. J. Syst. Evol. Microbiol.">
        <title>The Global Catalogue of Microorganisms (GCM) 10K type strain sequencing project: providing services to taxonomists for standard genome sequencing and annotation.</title>
        <authorList>
            <consortium name="The Broad Institute Genomics Platform"/>
            <consortium name="The Broad Institute Genome Sequencing Center for Infectious Disease"/>
            <person name="Wu L."/>
            <person name="Ma J."/>
        </authorList>
    </citation>
    <scope>NUCLEOTIDE SEQUENCE [LARGE SCALE GENOMIC DNA]</scope>
    <source>
        <strain evidence="17">CGMCC 1.12478</strain>
    </source>
</reference>
<evidence type="ECO:0000256" key="10">
    <source>
        <dbReference type="ARBA" id="ARBA00023012"/>
    </source>
</evidence>
<dbReference type="InterPro" id="IPR036641">
    <property type="entry name" value="HPT_dom_sf"/>
</dbReference>
<keyword evidence="4" id="KW-0145">Chemotaxis</keyword>
<dbReference type="InterPro" id="IPR036890">
    <property type="entry name" value="HATPase_C_sf"/>
</dbReference>
<evidence type="ECO:0000256" key="3">
    <source>
        <dbReference type="ARBA" id="ARBA00021495"/>
    </source>
</evidence>
<dbReference type="PROSITE" id="PS50109">
    <property type="entry name" value="HIS_KIN"/>
    <property type="match status" value="1"/>
</dbReference>
<keyword evidence="9" id="KW-0067">ATP-binding</keyword>
<dbReference type="InterPro" id="IPR003594">
    <property type="entry name" value="HATPase_dom"/>
</dbReference>
<evidence type="ECO:0000256" key="12">
    <source>
        <dbReference type="PROSITE-ProRule" id="PRU00110"/>
    </source>
</evidence>
<dbReference type="InterPro" id="IPR005467">
    <property type="entry name" value="His_kinase_dom"/>
</dbReference>
<feature type="modified residue" description="Phosphohistidine" evidence="12">
    <location>
        <position position="47"/>
    </location>
</feature>
<evidence type="ECO:0000256" key="7">
    <source>
        <dbReference type="ARBA" id="ARBA00022741"/>
    </source>
</evidence>
<dbReference type="InterPro" id="IPR002545">
    <property type="entry name" value="CheW-lke_dom"/>
</dbReference>
<dbReference type="InterPro" id="IPR008207">
    <property type="entry name" value="Sig_transdc_His_kin_Hpt_dom"/>
</dbReference>
<evidence type="ECO:0000256" key="4">
    <source>
        <dbReference type="ARBA" id="ARBA00022500"/>
    </source>
</evidence>
<dbReference type="PANTHER" id="PTHR43395:SF10">
    <property type="entry name" value="CHEMOTAXIS PROTEIN CHEA"/>
    <property type="match status" value="1"/>
</dbReference>
<dbReference type="InterPro" id="IPR036061">
    <property type="entry name" value="CheW-like_dom_sf"/>
</dbReference>
<keyword evidence="6" id="KW-0808">Transferase</keyword>
<feature type="domain" description="Histidine kinase" evidence="13">
    <location>
        <begin position="380"/>
        <end position="562"/>
    </location>
</feature>
<protein>
    <recommendedName>
        <fullName evidence="3">Chemotaxis protein CheA</fullName>
        <ecNumber evidence="2">2.7.13.3</ecNumber>
    </recommendedName>
</protein>
<organism evidence="16 17">
    <name type="scientific">Marivita lacus</name>
    <dbReference type="NCBI Taxonomy" id="1323742"/>
    <lineage>
        <taxon>Bacteria</taxon>
        <taxon>Pseudomonadati</taxon>
        <taxon>Pseudomonadota</taxon>
        <taxon>Alphaproteobacteria</taxon>
        <taxon>Rhodobacterales</taxon>
        <taxon>Roseobacteraceae</taxon>
        <taxon>Marivita</taxon>
    </lineage>
</organism>
<dbReference type="PROSITE" id="PS50851">
    <property type="entry name" value="CHEW"/>
    <property type="match status" value="1"/>
</dbReference>
<dbReference type="SMART" id="SM00260">
    <property type="entry name" value="CheW"/>
    <property type="match status" value="1"/>
</dbReference>
<dbReference type="EC" id="2.7.13.3" evidence="2"/>
<dbReference type="PROSITE" id="PS50894">
    <property type="entry name" value="HPT"/>
    <property type="match status" value="1"/>
</dbReference>
<keyword evidence="10" id="KW-0902">Two-component regulatory system</keyword>